<protein>
    <submittedName>
        <fullName evidence="1">Uncharacterized protein</fullName>
    </submittedName>
</protein>
<dbReference type="EMBL" id="RYER01000021">
    <property type="protein sequence ID" value="RUO13575.1"/>
    <property type="molecule type" value="Genomic_DNA"/>
</dbReference>
<keyword evidence="2" id="KW-1185">Reference proteome</keyword>
<organism evidence="1 2">
    <name type="scientific">Moraxella catarrhalis</name>
    <name type="common">Branhamella catarrhalis</name>
    <dbReference type="NCBI Taxonomy" id="480"/>
    <lineage>
        <taxon>Bacteria</taxon>
        <taxon>Pseudomonadati</taxon>
        <taxon>Pseudomonadota</taxon>
        <taxon>Gammaproteobacteria</taxon>
        <taxon>Moraxellales</taxon>
        <taxon>Moraxellaceae</taxon>
        <taxon>Moraxella</taxon>
    </lineage>
</organism>
<evidence type="ECO:0000313" key="2">
    <source>
        <dbReference type="Proteomes" id="UP000268436"/>
    </source>
</evidence>
<name>A0ABY0BII2_MORCA</name>
<accession>A0ABY0BII2</accession>
<proteinExistence type="predicted"/>
<evidence type="ECO:0000313" key="1">
    <source>
        <dbReference type="EMBL" id="RUO13575.1"/>
    </source>
</evidence>
<reference evidence="1 2" key="1">
    <citation type="submission" date="2018-12" db="EMBL/GenBank/DDBJ databases">
        <title>Persistence of Moraxella catarrhalis in Chronic Obstructive Pulmonary Disease and Regulation of the Hag/MID Adhesin.</title>
        <authorList>
            <person name="Murphy T."/>
            <person name="Zhao X."/>
            <person name="Vyas G."/>
            <person name="Aluvathingal J."/>
            <person name="Nadendla S."/>
            <person name="Tallon L."/>
            <person name="Tettelin H."/>
        </authorList>
    </citation>
    <scope>NUCLEOTIDE SEQUENCE [LARGE SCALE GENOMIC DNA]</scope>
    <source>
        <strain evidence="1 2">173P27B1</strain>
    </source>
</reference>
<dbReference type="Proteomes" id="UP000268436">
    <property type="component" value="Unassembled WGS sequence"/>
</dbReference>
<gene>
    <name evidence="1" type="ORF">EJK54_0341</name>
</gene>
<sequence length="80" mass="8904">MVVSGVSTKNLGIFDQLNDLNQTQISDQCRIGLGVSDMLNNKAGMLFAKQSVNIPSDQNDKKLCYAVFSKMSKSYYYSKI</sequence>
<comment type="caution">
    <text evidence="1">The sequence shown here is derived from an EMBL/GenBank/DDBJ whole genome shotgun (WGS) entry which is preliminary data.</text>
</comment>